<proteinExistence type="predicted"/>
<evidence type="ECO:0000313" key="3">
    <source>
        <dbReference type="Proteomes" id="UP001589891"/>
    </source>
</evidence>
<evidence type="ECO:0008006" key="4">
    <source>
        <dbReference type="Google" id="ProtNLM"/>
    </source>
</evidence>
<name>A0ABV6SGZ0_AZOPA</name>
<evidence type="ECO:0000313" key="1">
    <source>
        <dbReference type="EMBL" id="MFC0708334.1"/>
    </source>
</evidence>
<dbReference type="EMBL" id="JBHLSS010000006">
    <property type="protein sequence ID" value="MFC0708341.1"/>
    <property type="molecule type" value="Genomic_DNA"/>
</dbReference>
<comment type="caution">
    <text evidence="2">The sequence shown here is derived from an EMBL/GenBank/DDBJ whole genome shotgun (WGS) entry which is preliminary data.</text>
</comment>
<gene>
    <name evidence="1" type="ORF">ACFFGX_01525</name>
    <name evidence="2" type="ORF">ACFFGX_01560</name>
</gene>
<keyword evidence="3" id="KW-1185">Reference proteome</keyword>
<dbReference type="EMBL" id="JBHLSS010000005">
    <property type="protein sequence ID" value="MFC0708334.1"/>
    <property type="molecule type" value="Genomic_DNA"/>
</dbReference>
<dbReference type="Proteomes" id="UP001589891">
    <property type="component" value="Unassembled WGS sequence"/>
</dbReference>
<protein>
    <recommendedName>
        <fullName evidence="4">Transcriptional regulator</fullName>
    </recommendedName>
</protein>
<organism evidence="2 3">
    <name type="scientific">Azorhizophilus paspali</name>
    <name type="common">Azotobacter paspali</name>
    <dbReference type="NCBI Taxonomy" id="69963"/>
    <lineage>
        <taxon>Bacteria</taxon>
        <taxon>Pseudomonadati</taxon>
        <taxon>Pseudomonadota</taxon>
        <taxon>Gammaproteobacteria</taxon>
        <taxon>Pseudomonadales</taxon>
        <taxon>Pseudomonadaceae</taxon>
        <taxon>Azorhizophilus</taxon>
    </lineage>
</organism>
<reference evidence="2 3" key="1">
    <citation type="submission" date="2024-09" db="EMBL/GenBank/DDBJ databases">
        <authorList>
            <person name="Sun Q."/>
            <person name="Mori K."/>
        </authorList>
    </citation>
    <scope>NUCLEOTIDE SEQUENCE [LARGE SCALE GENOMIC DNA]</scope>
    <source>
        <strain evidence="2 3">NCAIM B.01794</strain>
    </source>
</reference>
<accession>A0ABV6SGZ0</accession>
<evidence type="ECO:0000313" key="2">
    <source>
        <dbReference type="EMBL" id="MFC0708341.1"/>
    </source>
</evidence>
<dbReference type="RefSeq" id="WP_072432939.1">
    <property type="nucleotide sequence ID" value="NZ_CP171449.1"/>
</dbReference>
<sequence>MSYDNPSHKRDQIIKTRWRRDEIRELRREAAMAGMQLATYLRELSQAARSMGAAQYIREQNGLDEQQRTTA</sequence>